<reference evidence="2 3" key="1">
    <citation type="submission" date="2023-03" db="EMBL/GenBank/DDBJ databases">
        <title>WGS of Gossypium arboreum.</title>
        <authorList>
            <person name="Yu D."/>
        </authorList>
    </citation>
    <scope>NUCLEOTIDE SEQUENCE [LARGE SCALE GENOMIC DNA]</scope>
    <source>
        <tissue evidence="2">Leaf</tissue>
    </source>
</reference>
<evidence type="ECO:0000259" key="1">
    <source>
        <dbReference type="Pfam" id="PF13456"/>
    </source>
</evidence>
<dbReference type="InterPro" id="IPR044730">
    <property type="entry name" value="RNase_H-like_dom_plant"/>
</dbReference>
<proteinExistence type="predicted"/>
<keyword evidence="3" id="KW-1185">Reference proteome</keyword>
<comment type="caution">
    <text evidence="2">The sequence shown here is derived from an EMBL/GenBank/DDBJ whole genome shotgun (WGS) entry which is preliminary data.</text>
</comment>
<evidence type="ECO:0000313" key="3">
    <source>
        <dbReference type="Proteomes" id="UP001358586"/>
    </source>
</evidence>
<dbReference type="Gene3D" id="3.30.420.10">
    <property type="entry name" value="Ribonuclease H-like superfamily/Ribonuclease H"/>
    <property type="match status" value="1"/>
</dbReference>
<dbReference type="Proteomes" id="UP001358586">
    <property type="component" value="Chromosome 9"/>
</dbReference>
<protein>
    <recommendedName>
        <fullName evidence="1">RNase H type-1 domain-containing protein</fullName>
    </recommendedName>
</protein>
<dbReference type="InterPro" id="IPR002156">
    <property type="entry name" value="RNaseH_domain"/>
</dbReference>
<accession>A0ABR0NQP4</accession>
<feature type="domain" description="RNase H type-1" evidence="1">
    <location>
        <begin position="6"/>
        <end position="61"/>
    </location>
</feature>
<organism evidence="2 3">
    <name type="scientific">Gossypium arboreum</name>
    <name type="common">Tree cotton</name>
    <name type="synonym">Gossypium nanking</name>
    <dbReference type="NCBI Taxonomy" id="29729"/>
    <lineage>
        <taxon>Eukaryota</taxon>
        <taxon>Viridiplantae</taxon>
        <taxon>Streptophyta</taxon>
        <taxon>Embryophyta</taxon>
        <taxon>Tracheophyta</taxon>
        <taxon>Spermatophyta</taxon>
        <taxon>Magnoliopsida</taxon>
        <taxon>eudicotyledons</taxon>
        <taxon>Gunneridae</taxon>
        <taxon>Pentapetalae</taxon>
        <taxon>rosids</taxon>
        <taxon>malvids</taxon>
        <taxon>Malvales</taxon>
        <taxon>Malvaceae</taxon>
        <taxon>Malvoideae</taxon>
        <taxon>Gossypium</taxon>
    </lineage>
</organism>
<dbReference type="InterPro" id="IPR036397">
    <property type="entry name" value="RNaseH_sf"/>
</dbReference>
<dbReference type="Pfam" id="PF13456">
    <property type="entry name" value="RVT_3"/>
    <property type="match status" value="1"/>
</dbReference>
<evidence type="ECO:0000313" key="2">
    <source>
        <dbReference type="EMBL" id="KAK5803565.1"/>
    </source>
</evidence>
<name>A0ABR0NQP4_GOSAR</name>
<dbReference type="EMBL" id="JARKNE010000009">
    <property type="protein sequence ID" value="KAK5803565.1"/>
    <property type="molecule type" value="Genomic_DNA"/>
</dbReference>
<sequence>MTRAAETDSLSSVSMIHSGVGIKHPLHCLVSSIGELLQRDWRCELRYVPRQCNFVADHLAKGSLTLEC</sequence>
<dbReference type="CDD" id="cd06222">
    <property type="entry name" value="RNase_H_like"/>
    <property type="match status" value="1"/>
</dbReference>
<gene>
    <name evidence="2" type="ORF">PVK06_031213</name>
</gene>